<protein>
    <submittedName>
        <fullName evidence="3">DUF2325 domain-containing protein</fullName>
    </submittedName>
</protein>
<reference evidence="3 4" key="1">
    <citation type="submission" date="2020-04" db="EMBL/GenBank/DDBJ databases">
        <title>Genome sequencing of novel species.</title>
        <authorList>
            <person name="Heo J."/>
            <person name="Kim S.-J."/>
            <person name="Kim J.-S."/>
            <person name="Hong S.-B."/>
            <person name="Kwon S.-W."/>
        </authorList>
    </citation>
    <scope>NUCLEOTIDE SEQUENCE [LARGE SCALE GENOMIC DNA]</scope>
    <source>
        <strain evidence="3 4">AF9R3</strain>
    </source>
</reference>
<evidence type="ECO:0000313" key="4">
    <source>
        <dbReference type="Proteomes" id="UP000503117"/>
    </source>
</evidence>
<gene>
    <name evidence="3" type="ORF">HH213_16985</name>
</gene>
<dbReference type="InterPro" id="IPR016772">
    <property type="entry name" value="UCP020408"/>
</dbReference>
<feature type="coiled-coil region" evidence="2">
    <location>
        <begin position="288"/>
        <end position="315"/>
    </location>
</feature>
<name>A0ABX6MBC6_9BURK</name>
<evidence type="ECO:0000313" key="3">
    <source>
        <dbReference type="EMBL" id="QJD91631.1"/>
    </source>
</evidence>
<dbReference type="EMBL" id="CP051684">
    <property type="protein sequence ID" value="QJD91631.1"/>
    <property type="molecule type" value="Genomic_DNA"/>
</dbReference>
<evidence type="ECO:0000256" key="2">
    <source>
        <dbReference type="SAM" id="Coils"/>
    </source>
</evidence>
<keyword evidence="2" id="KW-0175">Coiled coil</keyword>
<organism evidence="3 4">
    <name type="scientific">Duganella dendranthematis</name>
    <dbReference type="NCBI Taxonomy" id="2728021"/>
    <lineage>
        <taxon>Bacteria</taxon>
        <taxon>Pseudomonadati</taxon>
        <taxon>Pseudomonadota</taxon>
        <taxon>Betaproteobacteria</taxon>
        <taxon>Burkholderiales</taxon>
        <taxon>Oxalobacteraceae</taxon>
        <taxon>Telluria group</taxon>
        <taxon>Duganella</taxon>
    </lineage>
</organism>
<dbReference type="Proteomes" id="UP000503117">
    <property type="component" value="Chromosome"/>
</dbReference>
<dbReference type="RefSeq" id="WP_169112986.1">
    <property type="nucleotide sequence ID" value="NZ_CP051684.1"/>
</dbReference>
<proteinExistence type="inferred from homology"/>
<sequence length="429" mass="46442">MPFLPAQPAPPHFIHRLLNVPADACCAPETTPFLAAPAPAPRRAKLAELDSNLHCSVIGTCLTTGELRKLVPRHAAQLDRKTASDLDIHHTAVELSMQGEAAAKELHKALDTRHALAIKRFKPADQEGLAQLWADALAQGDVPGAYWALLTHPLCSHALRRQAFGDVHMLSHLVGASNRADLRRLNALEEECARLREQNAALQTRAQEQAAQHQQAVEVVSQQAMELTRLRERHAGLAHASAADQLAQLRDLIAARDEQLAQHSARSADLAARLAASDAAAELTRNAARQLGADAEQARVEVQALEQALLQTLDNDDDSATLPSLHGRRVMYVGGRPQSNQLLARLVAAAGGELLTHDGGIEDRKGMLASLLPRADMVVFPVDCISHNAMHVTRQLAARAGIPCHPVRNAGIASFVELMQREVTQLQRA</sequence>
<comment type="similarity">
    <text evidence="1">Belongs to the UPF0751 family.</text>
</comment>
<evidence type="ECO:0000256" key="1">
    <source>
        <dbReference type="ARBA" id="ARBA00007189"/>
    </source>
</evidence>
<accession>A0ABX6MBC6</accession>
<keyword evidence="4" id="KW-1185">Reference proteome</keyword>
<dbReference type="Pfam" id="PF10087">
    <property type="entry name" value="DUF2325"/>
    <property type="match status" value="1"/>
</dbReference>
<feature type="coiled-coil region" evidence="2">
    <location>
        <begin position="178"/>
        <end position="212"/>
    </location>
</feature>